<evidence type="ECO:0000256" key="10">
    <source>
        <dbReference type="SAM" id="MobiDB-lite"/>
    </source>
</evidence>
<keyword evidence="8 11" id="KW-1133">Transmembrane helix</keyword>
<reference evidence="13" key="1">
    <citation type="submission" date="2022-06" db="EMBL/GenBank/DDBJ databases">
        <title>Sphingomonas sp. nov. isolated from rhizosphere soil of tomato.</title>
        <authorList>
            <person name="Dong H."/>
            <person name="Gao R."/>
        </authorList>
    </citation>
    <scope>NUCLEOTIDE SEQUENCE</scope>
    <source>
        <strain evidence="13">MMSM24</strain>
    </source>
</reference>
<dbReference type="AlphaFoldDB" id="A0AA41ZC89"/>
<keyword evidence="3" id="KW-0813">Transport</keyword>
<dbReference type="Gene3D" id="3.30.1150.10">
    <property type="match status" value="1"/>
</dbReference>
<dbReference type="RefSeq" id="WP_265272027.1">
    <property type="nucleotide sequence ID" value="NZ_JANFAV010000037.1"/>
</dbReference>
<keyword evidence="9 11" id="KW-0472">Membrane</keyword>
<feature type="region of interest" description="Disordered" evidence="10">
    <location>
        <begin position="54"/>
        <end position="89"/>
    </location>
</feature>
<protein>
    <submittedName>
        <fullName evidence="13">TonB family protein</fullName>
    </submittedName>
</protein>
<dbReference type="GO" id="GO:0055085">
    <property type="term" value="P:transmembrane transport"/>
    <property type="evidence" value="ECO:0007669"/>
    <property type="project" value="InterPro"/>
</dbReference>
<accession>A0AA41ZC89</accession>
<evidence type="ECO:0000256" key="9">
    <source>
        <dbReference type="ARBA" id="ARBA00023136"/>
    </source>
</evidence>
<evidence type="ECO:0000256" key="7">
    <source>
        <dbReference type="ARBA" id="ARBA00022927"/>
    </source>
</evidence>
<keyword evidence="6 11" id="KW-0812">Transmembrane</keyword>
<comment type="similarity">
    <text evidence="2">Belongs to the TonB family.</text>
</comment>
<sequence>MTWTITAPENRSRLVAALAAGGVQALMFWLLLSGLTVHLPHVVERSMAVFGVAPPPPPPPPERIPPPPPRHSTAAKGSPSPPNLRSKATPVVAPTPVIPLPVPPVVVTAPKPDTGAQATTGASDIAGPGTGAGGVGNGRGGGGNGDGIGPQWRSGRLKDSDYPAEAGRAGISGTVAVRYLVDVDGRVKQCDVTRSSGSAALDDTTCRLIQQRFRFAPARDGSGRAVRAWIVEQHEWIDEHRFAPPDERDER</sequence>
<keyword evidence="5" id="KW-0997">Cell inner membrane</keyword>
<dbReference type="InterPro" id="IPR037682">
    <property type="entry name" value="TonB_C"/>
</dbReference>
<evidence type="ECO:0000256" key="3">
    <source>
        <dbReference type="ARBA" id="ARBA00022448"/>
    </source>
</evidence>
<comment type="caution">
    <text evidence="13">The sequence shown here is derived from an EMBL/GenBank/DDBJ whole genome shotgun (WGS) entry which is preliminary data.</text>
</comment>
<feature type="compositionally biased region" description="Pro residues" evidence="10">
    <location>
        <begin position="54"/>
        <end position="70"/>
    </location>
</feature>
<feature type="compositionally biased region" description="Gly residues" evidence="10">
    <location>
        <begin position="128"/>
        <end position="148"/>
    </location>
</feature>
<proteinExistence type="inferred from homology"/>
<dbReference type="PROSITE" id="PS52015">
    <property type="entry name" value="TONB_CTD"/>
    <property type="match status" value="1"/>
</dbReference>
<comment type="subcellular location">
    <subcellularLocation>
        <location evidence="1">Cell inner membrane</location>
        <topology evidence="1">Single-pass membrane protein</topology>
        <orientation evidence="1">Periplasmic side</orientation>
    </subcellularLocation>
</comment>
<evidence type="ECO:0000256" key="1">
    <source>
        <dbReference type="ARBA" id="ARBA00004383"/>
    </source>
</evidence>
<dbReference type="NCBIfam" id="TIGR01352">
    <property type="entry name" value="tonB_Cterm"/>
    <property type="match status" value="1"/>
</dbReference>
<keyword evidence="7" id="KW-0653">Protein transport</keyword>
<evidence type="ECO:0000256" key="6">
    <source>
        <dbReference type="ARBA" id="ARBA00022692"/>
    </source>
</evidence>
<feature type="region of interest" description="Disordered" evidence="10">
    <location>
        <begin position="110"/>
        <end position="161"/>
    </location>
</feature>
<dbReference type="Pfam" id="PF03544">
    <property type="entry name" value="TonB_C"/>
    <property type="match status" value="1"/>
</dbReference>
<organism evidence="13 14">
    <name type="scientific">Sphingomonas lycopersici</name>
    <dbReference type="NCBI Taxonomy" id="2951807"/>
    <lineage>
        <taxon>Bacteria</taxon>
        <taxon>Pseudomonadati</taxon>
        <taxon>Pseudomonadota</taxon>
        <taxon>Alphaproteobacteria</taxon>
        <taxon>Sphingomonadales</taxon>
        <taxon>Sphingomonadaceae</taxon>
        <taxon>Sphingomonas</taxon>
    </lineage>
</organism>
<name>A0AA41ZC89_9SPHN</name>
<evidence type="ECO:0000256" key="2">
    <source>
        <dbReference type="ARBA" id="ARBA00006555"/>
    </source>
</evidence>
<feature type="transmembrane region" description="Helical" evidence="11">
    <location>
        <begin position="12"/>
        <end position="32"/>
    </location>
</feature>
<evidence type="ECO:0000256" key="5">
    <source>
        <dbReference type="ARBA" id="ARBA00022519"/>
    </source>
</evidence>
<dbReference type="InterPro" id="IPR051045">
    <property type="entry name" value="TonB-dependent_transducer"/>
</dbReference>
<dbReference type="InterPro" id="IPR006260">
    <property type="entry name" value="TonB/TolA_C"/>
</dbReference>
<dbReference type="GO" id="GO:0015031">
    <property type="term" value="P:protein transport"/>
    <property type="evidence" value="ECO:0007669"/>
    <property type="project" value="UniProtKB-KW"/>
</dbReference>
<keyword evidence="14" id="KW-1185">Reference proteome</keyword>
<dbReference type="PANTHER" id="PTHR33446">
    <property type="entry name" value="PROTEIN TONB-RELATED"/>
    <property type="match status" value="1"/>
</dbReference>
<dbReference type="SUPFAM" id="SSF74653">
    <property type="entry name" value="TolA/TonB C-terminal domain"/>
    <property type="match status" value="1"/>
</dbReference>
<evidence type="ECO:0000256" key="4">
    <source>
        <dbReference type="ARBA" id="ARBA00022475"/>
    </source>
</evidence>
<feature type="domain" description="TonB C-terminal" evidence="12">
    <location>
        <begin position="147"/>
        <end position="238"/>
    </location>
</feature>
<evidence type="ECO:0000256" key="8">
    <source>
        <dbReference type="ARBA" id="ARBA00022989"/>
    </source>
</evidence>
<gene>
    <name evidence="13" type="ORF">NEE01_23765</name>
</gene>
<dbReference type="EMBL" id="JANFAV010000037">
    <property type="protein sequence ID" value="MCW6537802.1"/>
    <property type="molecule type" value="Genomic_DNA"/>
</dbReference>
<evidence type="ECO:0000256" key="11">
    <source>
        <dbReference type="SAM" id="Phobius"/>
    </source>
</evidence>
<evidence type="ECO:0000313" key="13">
    <source>
        <dbReference type="EMBL" id="MCW6537802.1"/>
    </source>
</evidence>
<dbReference type="Proteomes" id="UP001165565">
    <property type="component" value="Unassembled WGS sequence"/>
</dbReference>
<evidence type="ECO:0000259" key="12">
    <source>
        <dbReference type="PROSITE" id="PS52015"/>
    </source>
</evidence>
<dbReference type="GO" id="GO:0031992">
    <property type="term" value="F:energy transducer activity"/>
    <property type="evidence" value="ECO:0007669"/>
    <property type="project" value="TreeGrafter"/>
</dbReference>
<evidence type="ECO:0000313" key="14">
    <source>
        <dbReference type="Proteomes" id="UP001165565"/>
    </source>
</evidence>
<keyword evidence="4" id="KW-1003">Cell membrane</keyword>
<dbReference type="GO" id="GO:0098797">
    <property type="term" value="C:plasma membrane protein complex"/>
    <property type="evidence" value="ECO:0007669"/>
    <property type="project" value="TreeGrafter"/>
</dbReference>
<dbReference type="PANTHER" id="PTHR33446:SF2">
    <property type="entry name" value="PROTEIN TONB"/>
    <property type="match status" value="1"/>
</dbReference>